<reference evidence="2 3" key="1">
    <citation type="submission" date="2019-01" db="EMBL/GenBank/DDBJ databases">
        <title>PMF-metabolizing Aryl O-demethylase.</title>
        <authorList>
            <person name="Kim M."/>
        </authorList>
    </citation>
    <scope>NUCLEOTIDE SEQUENCE [LARGE SCALE GENOMIC DNA]</scope>
    <source>
        <strain evidence="2 3">PMF1</strain>
    </source>
</reference>
<evidence type="ECO:0000313" key="2">
    <source>
        <dbReference type="EMBL" id="QBE97844.1"/>
    </source>
</evidence>
<dbReference type="AlphaFoldDB" id="A0A4P6LYQ4"/>
<organism evidence="2 3">
    <name type="scientific">Blautia producta</name>
    <dbReference type="NCBI Taxonomy" id="33035"/>
    <lineage>
        <taxon>Bacteria</taxon>
        <taxon>Bacillati</taxon>
        <taxon>Bacillota</taxon>
        <taxon>Clostridia</taxon>
        <taxon>Lachnospirales</taxon>
        <taxon>Lachnospiraceae</taxon>
        <taxon>Blautia</taxon>
    </lineage>
</organism>
<dbReference type="InterPro" id="IPR029044">
    <property type="entry name" value="Nucleotide-diphossugar_trans"/>
</dbReference>
<accession>A0A4P6LYQ4</accession>
<dbReference type="Proteomes" id="UP000289794">
    <property type="component" value="Chromosome"/>
</dbReference>
<feature type="domain" description="Glycosyltransferase 2-like" evidence="1">
    <location>
        <begin position="7"/>
        <end position="176"/>
    </location>
</feature>
<gene>
    <name evidence="2" type="primary">epsJ_2</name>
    <name evidence="2" type="ORF">PMF13cell1_03407</name>
</gene>
<dbReference type="GO" id="GO:0016758">
    <property type="term" value="F:hexosyltransferase activity"/>
    <property type="evidence" value="ECO:0007669"/>
    <property type="project" value="UniProtKB-ARBA"/>
</dbReference>
<keyword evidence="2" id="KW-0808">Transferase</keyword>
<dbReference type="Pfam" id="PF00535">
    <property type="entry name" value="Glycos_transf_2"/>
    <property type="match status" value="1"/>
</dbReference>
<dbReference type="SUPFAM" id="SSF53448">
    <property type="entry name" value="Nucleotide-diphospho-sugar transferases"/>
    <property type="match status" value="1"/>
</dbReference>
<dbReference type="KEGG" id="bpro:PMF13cell1_03407"/>
<dbReference type="PANTHER" id="PTHR22916">
    <property type="entry name" value="GLYCOSYLTRANSFERASE"/>
    <property type="match status" value="1"/>
</dbReference>
<sequence>MNRTEISFIIPVYNGAACIKKMLSSILRERDICFEVIVVDDGSTDETGRLCDELADREPRLSVYHTKNQGQGKARNYGMKRAQGKYLFFADADDKVEWSGIRILLKKAEAGKCDLVCGSYKRIDSRGEEEVGKDLPEGYLGKKGSRDEISRYHKVKTSSLFGYVWNKLYRREFLDENGLFFDDVRRIYMEDTLFNLKVFCKDPVYYLCPVCVYQYDVTGASTTRRPDTKIAEKSVRTLSFYSRFLREEGKEGENRELFVPLAMRMFCWALVRNIPHEGISLKRLKGRVRVFLKEPSFFKMMRDKNSFAALSSLPVWEERFFYSSCLWMLGGKIRQEILAVMFLLAYPVMKLYIKSRVK</sequence>
<dbReference type="RefSeq" id="WP_165392491.1">
    <property type="nucleotide sequence ID" value="NZ_CP035945.1"/>
</dbReference>
<name>A0A4P6LYQ4_9FIRM</name>
<dbReference type="Gene3D" id="3.90.550.10">
    <property type="entry name" value="Spore Coat Polysaccharide Biosynthesis Protein SpsA, Chain A"/>
    <property type="match status" value="1"/>
</dbReference>
<evidence type="ECO:0000259" key="1">
    <source>
        <dbReference type="Pfam" id="PF00535"/>
    </source>
</evidence>
<dbReference type="InterPro" id="IPR001173">
    <property type="entry name" value="Glyco_trans_2-like"/>
</dbReference>
<dbReference type="EMBL" id="CP035945">
    <property type="protein sequence ID" value="QBE97844.1"/>
    <property type="molecule type" value="Genomic_DNA"/>
</dbReference>
<dbReference type="EC" id="2.4.-.-" evidence="2"/>
<dbReference type="CDD" id="cd04179">
    <property type="entry name" value="DPM_DPG-synthase_like"/>
    <property type="match status" value="1"/>
</dbReference>
<dbReference type="PANTHER" id="PTHR22916:SF3">
    <property type="entry name" value="UDP-GLCNAC:BETAGAL BETA-1,3-N-ACETYLGLUCOSAMINYLTRANSFERASE-LIKE PROTEIN 1"/>
    <property type="match status" value="1"/>
</dbReference>
<keyword evidence="2" id="KW-0328">Glycosyltransferase</keyword>
<protein>
    <submittedName>
        <fullName evidence="2">Putative glycosyltransferase EpsJ</fullName>
        <ecNumber evidence="2">2.4.-.-</ecNumber>
    </submittedName>
</protein>
<proteinExistence type="predicted"/>
<evidence type="ECO:0000313" key="3">
    <source>
        <dbReference type="Proteomes" id="UP000289794"/>
    </source>
</evidence>